<dbReference type="Proteomes" id="UP000244093">
    <property type="component" value="Unassembled WGS sequence"/>
</dbReference>
<reference evidence="2 3" key="1">
    <citation type="journal article" date="2018" name="Syst. Appl. Microbiol.">
        <title>A new symbiotic nanoarchaeote (Candidatus Nanoclepta minutus) and its host (Zestosphaera tikiterensis gen. nov., sp. nov.) from a New Zealand hot spring.</title>
        <authorList>
            <person name="St John E."/>
            <person name="Liu Y."/>
            <person name="Podar M."/>
            <person name="Stott M.B."/>
            <person name="Meneghin J."/>
            <person name="Chen Z."/>
            <person name="Lagutin K."/>
            <person name="Mitchell K."/>
            <person name="Reysenbach A.L."/>
        </authorList>
    </citation>
    <scope>NUCLEOTIDE SEQUENCE [LARGE SCALE GENOMIC DNA]</scope>
    <source>
        <strain evidence="2">NZ3</strain>
    </source>
</reference>
<dbReference type="AlphaFoldDB" id="A0A2R7Y8P1"/>
<organism evidence="2 3">
    <name type="scientific">Zestosphaera tikiterensis</name>
    <dbReference type="NCBI Taxonomy" id="1973259"/>
    <lineage>
        <taxon>Archaea</taxon>
        <taxon>Thermoproteota</taxon>
        <taxon>Thermoprotei</taxon>
        <taxon>Desulfurococcales</taxon>
        <taxon>Desulfurococcaceae</taxon>
        <taxon>Zestosphaera</taxon>
    </lineage>
</organism>
<dbReference type="GO" id="GO:0016747">
    <property type="term" value="F:acyltransferase activity, transferring groups other than amino-acyl groups"/>
    <property type="evidence" value="ECO:0007669"/>
    <property type="project" value="InterPro"/>
</dbReference>
<dbReference type="SUPFAM" id="SSF55729">
    <property type="entry name" value="Acyl-CoA N-acyltransferases (Nat)"/>
    <property type="match status" value="1"/>
</dbReference>
<sequence>MSVDVKLKNVKVLLAINDEGEVIGKVTLDLAHKPYAEIVNLMVHPSYCGQGIGKRLVEVCIRIARIGDSTYNIL</sequence>
<name>A0A2R7Y8P1_9CREN</name>
<feature type="domain" description="N-acetyltransferase" evidence="1">
    <location>
        <begin position="1"/>
        <end position="74"/>
    </location>
</feature>
<dbReference type="InterPro" id="IPR000182">
    <property type="entry name" value="GNAT_dom"/>
</dbReference>
<dbReference type="EMBL" id="NBVN01000001">
    <property type="protein sequence ID" value="PUA33904.1"/>
    <property type="molecule type" value="Genomic_DNA"/>
</dbReference>
<gene>
    <name evidence="2" type="ORF">B7O98_00335</name>
</gene>
<dbReference type="CDD" id="cd04301">
    <property type="entry name" value="NAT_SF"/>
    <property type="match status" value="1"/>
</dbReference>
<dbReference type="Gene3D" id="3.40.630.30">
    <property type="match status" value="1"/>
</dbReference>
<accession>A0A2R7Y8P1</accession>
<protein>
    <recommendedName>
        <fullName evidence="1">N-acetyltransferase domain-containing protein</fullName>
    </recommendedName>
</protein>
<dbReference type="Pfam" id="PF00583">
    <property type="entry name" value="Acetyltransf_1"/>
    <property type="match status" value="1"/>
</dbReference>
<evidence type="ECO:0000313" key="2">
    <source>
        <dbReference type="EMBL" id="PUA33904.1"/>
    </source>
</evidence>
<dbReference type="PROSITE" id="PS51186">
    <property type="entry name" value="GNAT"/>
    <property type="match status" value="1"/>
</dbReference>
<proteinExistence type="predicted"/>
<dbReference type="InterPro" id="IPR016181">
    <property type="entry name" value="Acyl_CoA_acyltransferase"/>
</dbReference>
<evidence type="ECO:0000259" key="1">
    <source>
        <dbReference type="PROSITE" id="PS51186"/>
    </source>
</evidence>
<comment type="caution">
    <text evidence="2">The sequence shown here is derived from an EMBL/GenBank/DDBJ whole genome shotgun (WGS) entry which is preliminary data.</text>
</comment>
<evidence type="ECO:0000313" key="3">
    <source>
        <dbReference type="Proteomes" id="UP000244093"/>
    </source>
</evidence>